<evidence type="ECO:0000313" key="4">
    <source>
        <dbReference type="EMBL" id="MBU5485919.1"/>
    </source>
</evidence>
<organism evidence="4 5">
    <name type="scientific">Clostridium mobile</name>
    <dbReference type="NCBI Taxonomy" id="2841512"/>
    <lineage>
        <taxon>Bacteria</taxon>
        <taxon>Bacillati</taxon>
        <taxon>Bacillota</taxon>
        <taxon>Clostridia</taxon>
        <taxon>Eubacteriales</taxon>
        <taxon>Clostridiaceae</taxon>
        <taxon>Clostridium</taxon>
    </lineage>
</organism>
<dbReference type="PANTHER" id="PTHR37815:SF3">
    <property type="entry name" value="UPF0397 PROTEIN SPR0429"/>
    <property type="match status" value="1"/>
</dbReference>
<feature type="transmembrane region" description="Helical" evidence="3">
    <location>
        <begin position="82"/>
        <end position="105"/>
    </location>
</feature>
<protein>
    <submittedName>
        <fullName evidence="4">ECF transporter S component</fullName>
    </submittedName>
</protein>
<feature type="transmembrane region" description="Helical" evidence="3">
    <location>
        <begin position="21"/>
        <end position="46"/>
    </location>
</feature>
<comment type="caution">
    <text evidence="4">The sequence shown here is derived from an EMBL/GenBank/DDBJ whole genome shotgun (WGS) entry which is preliminary data.</text>
</comment>
<keyword evidence="1 3" id="KW-0812">Transmembrane</keyword>
<name>A0ABS6ENH7_9CLOT</name>
<feature type="transmembrane region" description="Helical" evidence="3">
    <location>
        <begin position="165"/>
        <end position="183"/>
    </location>
</feature>
<dbReference type="PANTHER" id="PTHR37815">
    <property type="entry name" value="UPF0397 PROTEIN BC_2624-RELATED"/>
    <property type="match status" value="1"/>
</dbReference>
<keyword evidence="5" id="KW-1185">Reference proteome</keyword>
<keyword evidence="2 3" id="KW-1133">Transmembrane helix</keyword>
<dbReference type="Proteomes" id="UP000726170">
    <property type="component" value="Unassembled WGS sequence"/>
</dbReference>
<dbReference type="RefSeq" id="WP_216440519.1">
    <property type="nucleotide sequence ID" value="NZ_JAHLQF010000004.1"/>
</dbReference>
<keyword evidence="3" id="KW-0472">Membrane</keyword>
<evidence type="ECO:0000256" key="3">
    <source>
        <dbReference type="SAM" id="Phobius"/>
    </source>
</evidence>
<dbReference type="Pfam" id="PF07155">
    <property type="entry name" value="ECF-ribofla_trS"/>
    <property type="match status" value="1"/>
</dbReference>
<dbReference type="EMBL" id="JAHLQF010000004">
    <property type="protein sequence ID" value="MBU5485919.1"/>
    <property type="molecule type" value="Genomic_DNA"/>
</dbReference>
<evidence type="ECO:0000256" key="1">
    <source>
        <dbReference type="ARBA" id="ARBA00022692"/>
    </source>
</evidence>
<dbReference type="InterPro" id="IPR009825">
    <property type="entry name" value="ECF_substrate-spec-like"/>
</dbReference>
<proteinExistence type="predicted"/>
<gene>
    <name evidence="4" type="ORF">KQI86_16480</name>
</gene>
<reference evidence="4 5" key="1">
    <citation type="submission" date="2021-06" db="EMBL/GenBank/DDBJ databases">
        <authorList>
            <person name="Sun Q."/>
            <person name="Li D."/>
        </authorList>
    </citation>
    <scope>NUCLEOTIDE SEQUENCE [LARGE SCALE GENOMIC DNA]</scope>
    <source>
        <strain evidence="4 5">MSJ-11</strain>
    </source>
</reference>
<evidence type="ECO:0000313" key="5">
    <source>
        <dbReference type="Proteomes" id="UP000726170"/>
    </source>
</evidence>
<sequence length="191" mass="21202">MKEDIVRRELGNSRTLEITQMALMTSIICVATMMIRIPTIMGIGYVHLGDSMVFLAAILFGRRKGIITSALGMSLADFLSGYAYYVPFTFLIKGIMALIVSSIAYRKDYRGKNLLNNIFAFAVSGVWMVFGYFITKIILVKFILFKADTYREALAIALASIPNNIGQVTVGAIIAIPLVKLLYGKINIIRK</sequence>
<feature type="transmembrane region" description="Helical" evidence="3">
    <location>
        <begin position="117"/>
        <end position="145"/>
    </location>
</feature>
<accession>A0ABS6ENH7</accession>
<evidence type="ECO:0000256" key="2">
    <source>
        <dbReference type="ARBA" id="ARBA00022989"/>
    </source>
</evidence>